<dbReference type="SFLD" id="SFLDF00413">
    <property type="entry name" value="CDK5RAP1"/>
    <property type="match status" value="1"/>
</dbReference>
<dbReference type="SFLD" id="SFLDG01082">
    <property type="entry name" value="B12-binding_domain_containing"/>
    <property type="match status" value="1"/>
</dbReference>
<dbReference type="Pfam" id="PF04055">
    <property type="entry name" value="Radical_SAM"/>
    <property type="match status" value="1"/>
</dbReference>
<dbReference type="STRING" id="578462.A0A0L0TCS0"/>
<keyword evidence="10" id="KW-0808">Transferase</keyword>
<dbReference type="GO" id="GO:0060255">
    <property type="term" value="P:regulation of macromolecule metabolic process"/>
    <property type="evidence" value="ECO:0007669"/>
    <property type="project" value="UniProtKB-ARBA"/>
</dbReference>
<dbReference type="InterPro" id="IPR005839">
    <property type="entry name" value="Methylthiotransferase"/>
</dbReference>
<evidence type="ECO:0000256" key="4">
    <source>
        <dbReference type="ARBA" id="ARBA00022691"/>
    </source>
</evidence>
<dbReference type="CDD" id="cd01335">
    <property type="entry name" value="Radical_SAM"/>
    <property type="match status" value="1"/>
</dbReference>
<comment type="similarity">
    <text evidence="2">Belongs to the methylthiotransferase family. MiaB subfamily.</text>
</comment>
<evidence type="ECO:0000256" key="3">
    <source>
        <dbReference type="ARBA" id="ARBA00022485"/>
    </source>
</evidence>
<evidence type="ECO:0000256" key="7">
    <source>
        <dbReference type="ARBA" id="ARBA00023014"/>
    </source>
</evidence>
<sequence>MTCAIRDGAEQKIWARLDQLKAMRTKQGLSLKVGVLGCMAERLRDKLLDQGKLVDVVCGPDAYRSLPYLLALADENHQVANVMLSADETYADIMPLRLDPSQISAHLSIMRGCNNMCAFCIVPFTRGTERSRPIQSIVDEVRKLCEQGIREVTLLGQNVNSYRDTTAINALGLGSDLAPGFSTIYKRKDGGLRFAELIDRVAAVDPELRIRFTSPHPKDFPDDLLHVIRAHPNICNQLHLPAQSGSTTMLQRMRRGYSRDAFLSLVERARALIPNVALSTDIIAGFCGETEAEHQDTVSLMRDVAFDQAFMFAYSMREKTFAHRHMEDNVPAGVKSRRLAEIIATHYDAAKSKHQRMLVGTWQLVLVDGKARRNTKDGREQYAGRAESNLKVHFTLPDGVMGESLVGKYVAVEVHTASGASLSGEFRGVSSIREFHAASEPRGMTPTASAVAPAPVGALPTAERVVGATASSASG</sequence>
<dbReference type="PROSITE" id="PS01278">
    <property type="entry name" value="MTTASE_RADICAL"/>
    <property type="match status" value="1"/>
</dbReference>
<dbReference type="InterPro" id="IPR006638">
    <property type="entry name" value="Elp3/MiaA/NifB-like_rSAM"/>
</dbReference>
<dbReference type="SMART" id="SM00729">
    <property type="entry name" value="Elp3"/>
    <property type="match status" value="1"/>
</dbReference>
<dbReference type="GO" id="GO:0051539">
    <property type="term" value="F:4 iron, 4 sulfur cluster binding"/>
    <property type="evidence" value="ECO:0007669"/>
    <property type="project" value="UniProtKB-KW"/>
</dbReference>
<dbReference type="GO" id="GO:0005829">
    <property type="term" value="C:cytosol"/>
    <property type="evidence" value="ECO:0007669"/>
    <property type="project" value="TreeGrafter"/>
</dbReference>
<dbReference type="SFLD" id="SFLDG01061">
    <property type="entry name" value="methylthiotransferase"/>
    <property type="match status" value="1"/>
</dbReference>
<feature type="domain" description="MTTase N-terminal" evidence="8">
    <location>
        <begin position="1"/>
        <end position="75"/>
    </location>
</feature>
<dbReference type="GO" id="GO:0035597">
    <property type="term" value="F:tRNA-2-methylthio-N(6)-dimethylallyladenosine(37) synthase activity"/>
    <property type="evidence" value="ECO:0007669"/>
    <property type="project" value="TreeGrafter"/>
</dbReference>
<dbReference type="Proteomes" id="UP000054350">
    <property type="component" value="Unassembled WGS sequence"/>
</dbReference>
<accession>A0A0L0TCS0</accession>
<evidence type="ECO:0000313" key="11">
    <source>
        <dbReference type="Proteomes" id="UP000054350"/>
    </source>
</evidence>
<feature type="domain" description="Radical SAM core" evidence="9">
    <location>
        <begin position="99"/>
        <end position="352"/>
    </location>
</feature>
<evidence type="ECO:0000256" key="2">
    <source>
        <dbReference type="ARBA" id="ARBA00009815"/>
    </source>
</evidence>
<keyword evidence="5" id="KW-0479">Metal-binding</keyword>
<proteinExistence type="inferred from homology"/>
<keyword evidence="7" id="KW-0411">Iron-sulfur</keyword>
<dbReference type="OrthoDB" id="190098at2759"/>
<dbReference type="GO" id="GO:0046872">
    <property type="term" value="F:metal ion binding"/>
    <property type="evidence" value="ECO:0007669"/>
    <property type="project" value="UniProtKB-KW"/>
</dbReference>
<dbReference type="SFLD" id="SFLDS00029">
    <property type="entry name" value="Radical_SAM"/>
    <property type="match status" value="1"/>
</dbReference>
<dbReference type="eggNOG" id="KOG2492">
    <property type="taxonomic scope" value="Eukaryota"/>
</dbReference>
<dbReference type="InterPro" id="IPR007197">
    <property type="entry name" value="rSAM"/>
</dbReference>
<dbReference type="InterPro" id="IPR020612">
    <property type="entry name" value="Methylthiotransferase_CS"/>
</dbReference>
<comment type="cofactor">
    <cofactor evidence="1">
        <name>[4Fe-4S] cluster</name>
        <dbReference type="ChEBI" id="CHEBI:49883"/>
    </cofactor>
</comment>
<keyword evidence="6" id="KW-0408">Iron</keyword>
<dbReference type="InterPro" id="IPR058240">
    <property type="entry name" value="rSAM_sf"/>
</dbReference>
<dbReference type="SUPFAM" id="SSF102114">
    <property type="entry name" value="Radical SAM enzymes"/>
    <property type="match status" value="1"/>
</dbReference>
<dbReference type="GO" id="GO:0080090">
    <property type="term" value="P:regulation of primary metabolic process"/>
    <property type="evidence" value="ECO:0007669"/>
    <property type="project" value="UniProtKB-ARBA"/>
</dbReference>
<protein>
    <submittedName>
        <fullName evidence="10">tRNA-I(6)A37 thiotransferase enzyme MiaB</fullName>
    </submittedName>
</protein>
<organism evidence="10 11">
    <name type="scientific">Allomyces macrogynus (strain ATCC 38327)</name>
    <name type="common">Allomyces javanicus var. macrogynus</name>
    <dbReference type="NCBI Taxonomy" id="578462"/>
    <lineage>
        <taxon>Eukaryota</taxon>
        <taxon>Fungi</taxon>
        <taxon>Fungi incertae sedis</taxon>
        <taxon>Blastocladiomycota</taxon>
        <taxon>Blastocladiomycetes</taxon>
        <taxon>Blastocladiales</taxon>
        <taxon>Blastocladiaceae</taxon>
        <taxon>Allomyces</taxon>
    </lineage>
</organism>
<dbReference type="InterPro" id="IPR013848">
    <property type="entry name" value="Methylthiotransferase_N"/>
</dbReference>
<dbReference type="FunFam" id="3.40.50.12160:FF:000003">
    <property type="entry name" value="CDK5 regulatory subunit-associated protein 1"/>
    <property type="match status" value="1"/>
</dbReference>
<evidence type="ECO:0000259" key="9">
    <source>
        <dbReference type="PROSITE" id="PS51918"/>
    </source>
</evidence>
<dbReference type="GO" id="GO:0005739">
    <property type="term" value="C:mitochondrion"/>
    <property type="evidence" value="ECO:0007669"/>
    <property type="project" value="TreeGrafter"/>
</dbReference>
<dbReference type="PANTHER" id="PTHR43020:SF2">
    <property type="entry name" value="MITOCHONDRIAL TRNA METHYLTHIOTRANSFERASE CDK5RAP1"/>
    <property type="match status" value="1"/>
</dbReference>
<reference evidence="10 11" key="1">
    <citation type="submission" date="2009-11" db="EMBL/GenBank/DDBJ databases">
        <title>Annotation of Allomyces macrogynus ATCC 38327.</title>
        <authorList>
            <consortium name="The Broad Institute Genome Sequencing Platform"/>
            <person name="Russ C."/>
            <person name="Cuomo C."/>
            <person name="Burger G."/>
            <person name="Gray M.W."/>
            <person name="Holland P.W.H."/>
            <person name="King N."/>
            <person name="Lang F.B.F."/>
            <person name="Roger A.J."/>
            <person name="Ruiz-Trillo I."/>
            <person name="Young S.K."/>
            <person name="Zeng Q."/>
            <person name="Gargeya S."/>
            <person name="Fitzgerald M."/>
            <person name="Haas B."/>
            <person name="Abouelleil A."/>
            <person name="Alvarado L."/>
            <person name="Arachchi H.M."/>
            <person name="Berlin A."/>
            <person name="Chapman S.B."/>
            <person name="Gearin G."/>
            <person name="Goldberg J."/>
            <person name="Griggs A."/>
            <person name="Gujja S."/>
            <person name="Hansen M."/>
            <person name="Heiman D."/>
            <person name="Howarth C."/>
            <person name="Larimer J."/>
            <person name="Lui A."/>
            <person name="MacDonald P.J.P."/>
            <person name="McCowen C."/>
            <person name="Montmayeur A."/>
            <person name="Murphy C."/>
            <person name="Neiman D."/>
            <person name="Pearson M."/>
            <person name="Priest M."/>
            <person name="Roberts A."/>
            <person name="Saif S."/>
            <person name="Shea T."/>
            <person name="Sisk P."/>
            <person name="Stolte C."/>
            <person name="Sykes S."/>
            <person name="Wortman J."/>
            <person name="Nusbaum C."/>
            <person name="Birren B."/>
        </authorList>
    </citation>
    <scope>NUCLEOTIDE SEQUENCE [LARGE SCALE GENOMIC DNA]</scope>
    <source>
        <strain evidence="10 11">ATCC 38327</strain>
    </source>
</reference>
<dbReference type="VEuPathDB" id="FungiDB:AMAG_16576"/>
<evidence type="ECO:0000256" key="6">
    <source>
        <dbReference type="ARBA" id="ARBA00023004"/>
    </source>
</evidence>
<reference evidence="11" key="2">
    <citation type="submission" date="2009-11" db="EMBL/GenBank/DDBJ databases">
        <title>The Genome Sequence of Allomyces macrogynus strain ATCC 38327.</title>
        <authorList>
            <consortium name="The Broad Institute Genome Sequencing Platform"/>
            <person name="Russ C."/>
            <person name="Cuomo C."/>
            <person name="Shea T."/>
            <person name="Young S.K."/>
            <person name="Zeng Q."/>
            <person name="Koehrsen M."/>
            <person name="Haas B."/>
            <person name="Borodovsky M."/>
            <person name="Guigo R."/>
            <person name="Alvarado L."/>
            <person name="Berlin A."/>
            <person name="Borenstein D."/>
            <person name="Chen Z."/>
            <person name="Engels R."/>
            <person name="Freedman E."/>
            <person name="Gellesch M."/>
            <person name="Goldberg J."/>
            <person name="Griggs A."/>
            <person name="Gujja S."/>
            <person name="Heiman D."/>
            <person name="Hepburn T."/>
            <person name="Howarth C."/>
            <person name="Jen D."/>
            <person name="Larson L."/>
            <person name="Lewis B."/>
            <person name="Mehta T."/>
            <person name="Park D."/>
            <person name="Pearson M."/>
            <person name="Roberts A."/>
            <person name="Saif S."/>
            <person name="Shenoy N."/>
            <person name="Sisk P."/>
            <person name="Stolte C."/>
            <person name="Sykes S."/>
            <person name="Walk T."/>
            <person name="White J."/>
            <person name="Yandava C."/>
            <person name="Burger G."/>
            <person name="Gray M.W."/>
            <person name="Holland P.W.H."/>
            <person name="King N."/>
            <person name="Lang F.B.F."/>
            <person name="Roger A.J."/>
            <person name="Ruiz-Trillo I."/>
            <person name="Lander E."/>
            <person name="Nusbaum C."/>
        </authorList>
    </citation>
    <scope>NUCLEOTIDE SEQUENCE [LARGE SCALE GENOMIC DNA]</scope>
    <source>
        <strain evidence="11">ATCC 38327</strain>
    </source>
</reference>
<evidence type="ECO:0000259" key="8">
    <source>
        <dbReference type="PROSITE" id="PS51449"/>
    </source>
</evidence>
<dbReference type="NCBIfam" id="TIGR00089">
    <property type="entry name" value="MiaB/RimO family radical SAM methylthiotransferase"/>
    <property type="match status" value="1"/>
</dbReference>
<dbReference type="PROSITE" id="PS51449">
    <property type="entry name" value="MTTASE_N"/>
    <property type="match status" value="1"/>
</dbReference>
<name>A0A0L0TCS0_ALLM3</name>
<keyword evidence="11" id="KW-1185">Reference proteome</keyword>
<dbReference type="PANTHER" id="PTHR43020">
    <property type="entry name" value="CDK5 REGULATORY SUBUNIT-ASSOCIATED PROTEIN 1"/>
    <property type="match status" value="1"/>
</dbReference>
<dbReference type="FunFam" id="3.80.30.20:FF:000003">
    <property type="entry name" value="CDK5 regulatory subunit-associated protein 1"/>
    <property type="match status" value="1"/>
</dbReference>
<dbReference type="PROSITE" id="PS51918">
    <property type="entry name" value="RADICAL_SAM"/>
    <property type="match status" value="1"/>
</dbReference>
<dbReference type="InterPro" id="IPR038135">
    <property type="entry name" value="Methylthiotransferase_N_sf"/>
</dbReference>
<keyword evidence="3" id="KW-0004">4Fe-4S</keyword>
<keyword evidence="4" id="KW-0949">S-adenosyl-L-methionine</keyword>
<dbReference type="Pfam" id="PF00919">
    <property type="entry name" value="UPF0004"/>
    <property type="match status" value="1"/>
</dbReference>
<dbReference type="InterPro" id="IPR023404">
    <property type="entry name" value="rSAM_horseshoe"/>
</dbReference>
<evidence type="ECO:0000256" key="5">
    <source>
        <dbReference type="ARBA" id="ARBA00022723"/>
    </source>
</evidence>
<dbReference type="Gene3D" id="3.40.50.12160">
    <property type="entry name" value="Methylthiotransferase, N-terminal domain"/>
    <property type="match status" value="1"/>
</dbReference>
<dbReference type="EMBL" id="GG745380">
    <property type="protein sequence ID" value="KNE72532.1"/>
    <property type="molecule type" value="Genomic_DNA"/>
</dbReference>
<dbReference type="Gene3D" id="3.80.30.20">
    <property type="entry name" value="tm_1862 like domain"/>
    <property type="match status" value="1"/>
</dbReference>
<evidence type="ECO:0000256" key="1">
    <source>
        <dbReference type="ARBA" id="ARBA00001966"/>
    </source>
</evidence>
<gene>
    <name evidence="10" type="ORF">AMAG_16576</name>
</gene>
<evidence type="ECO:0000313" key="10">
    <source>
        <dbReference type="EMBL" id="KNE72532.1"/>
    </source>
</evidence>
<dbReference type="AlphaFoldDB" id="A0A0L0TCS0"/>